<dbReference type="EMBL" id="FOKK01000023">
    <property type="protein sequence ID" value="SFB58079.1"/>
    <property type="molecule type" value="Genomic_DNA"/>
</dbReference>
<feature type="transmembrane region" description="Helical" evidence="1">
    <location>
        <begin position="307"/>
        <end position="326"/>
    </location>
</feature>
<dbReference type="PANTHER" id="PTHR30092:SF0">
    <property type="entry name" value="INNER MEMBRANE PROTEIN CRED"/>
    <property type="match status" value="1"/>
</dbReference>
<accession>A0A1I1C616</accession>
<dbReference type="RefSeq" id="WP_092901140.1">
    <property type="nucleotide sequence ID" value="NZ_FOKK01000023.1"/>
</dbReference>
<proteinExistence type="predicted"/>
<evidence type="ECO:0000313" key="3">
    <source>
        <dbReference type="Proteomes" id="UP000198790"/>
    </source>
</evidence>
<keyword evidence="3" id="KW-1185">Reference proteome</keyword>
<dbReference type="PANTHER" id="PTHR30092">
    <property type="entry name" value="INNER MEMBRANE PROTEIN CRED"/>
    <property type="match status" value="1"/>
</dbReference>
<feature type="transmembrane region" description="Helical" evidence="1">
    <location>
        <begin position="410"/>
        <end position="429"/>
    </location>
</feature>
<dbReference type="Pfam" id="PF06123">
    <property type="entry name" value="CreD"/>
    <property type="match status" value="1"/>
</dbReference>
<dbReference type="OrthoDB" id="9791851at2"/>
<sequence length="449" mass="50093">MKNQLEGISNSIANSITIKLMVILALILVLMIPSFMVQDLISEREQQSSATIDEVSSKWANRQEIRGPVLSIPVEKSTTTKDGIQLSTRLIHILPEQLKINGTVDPEKLHRGIYQVTVYQTKLDLEGNFDLSALSALDENEKPKLDRAFLSIGVSDLKGIKDEIKINWNGQSLMATSGTNVPQLIASGVSVSLPDLQEKLSERSTFKLHINALGSESLHFVPVGKLTEVALNSSWNHPSFGGNVLPENRDVSEAGFTADWKILELNRNYPQVFWENQFSENLTQSAFGVELKSSIDNYQQSMRSAKYAALIISLTFLIFFLVEIMTKHKIHPFQYILVGLAVCMFYVLLISITEHLSFDLAYLISVCVTLSIIGFYSLAIFSARKYSLILTLVMAGLYGFLYIVLQASDYALLIGSLGLTVILALTMYFTRKVNWYAISFDSKEPVPST</sequence>
<gene>
    <name evidence="2" type="ORF">SAMN04489723_12326</name>
</gene>
<dbReference type="InterPro" id="IPR010364">
    <property type="entry name" value="Uncharacterised_IM_CreD"/>
</dbReference>
<keyword evidence="1" id="KW-0812">Transmembrane</keyword>
<evidence type="ECO:0000256" key="1">
    <source>
        <dbReference type="SAM" id="Phobius"/>
    </source>
</evidence>
<protein>
    <submittedName>
        <fullName evidence="2">Inner membrane protein</fullName>
    </submittedName>
</protein>
<dbReference type="NCBIfam" id="NF008712">
    <property type="entry name" value="PRK11715.1-1"/>
    <property type="match status" value="1"/>
</dbReference>
<dbReference type="Proteomes" id="UP000198790">
    <property type="component" value="Unassembled WGS sequence"/>
</dbReference>
<evidence type="ECO:0000313" key="2">
    <source>
        <dbReference type="EMBL" id="SFB58079.1"/>
    </source>
</evidence>
<keyword evidence="1" id="KW-1133">Transmembrane helix</keyword>
<feature type="transmembrane region" description="Helical" evidence="1">
    <location>
        <begin position="12"/>
        <end position="36"/>
    </location>
</feature>
<feature type="transmembrane region" description="Helical" evidence="1">
    <location>
        <begin position="360"/>
        <end position="379"/>
    </location>
</feature>
<feature type="transmembrane region" description="Helical" evidence="1">
    <location>
        <begin position="333"/>
        <end position="354"/>
    </location>
</feature>
<dbReference type="AlphaFoldDB" id="A0A1I1C616"/>
<keyword evidence="1" id="KW-0472">Membrane</keyword>
<dbReference type="GO" id="GO:0005886">
    <property type="term" value="C:plasma membrane"/>
    <property type="evidence" value="ECO:0007669"/>
    <property type="project" value="TreeGrafter"/>
</dbReference>
<organism evidence="2 3">
    <name type="scientific">Algoriphagus aquimarinus</name>
    <dbReference type="NCBI Taxonomy" id="237018"/>
    <lineage>
        <taxon>Bacteria</taxon>
        <taxon>Pseudomonadati</taxon>
        <taxon>Bacteroidota</taxon>
        <taxon>Cytophagia</taxon>
        <taxon>Cytophagales</taxon>
        <taxon>Cyclobacteriaceae</taxon>
        <taxon>Algoriphagus</taxon>
    </lineage>
</organism>
<feature type="transmembrane region" description="Helical" evidence="1">
    <location>
        <begin position="386"/>
        <end position="404"/>
    </location>
</feature>
<name>A0A1I1C616_9BACT</name>
<dbReference type="PIRSF" id="PIRSF004548">
    <property type="entry name" value="CreD"/>
    <property type="match status" value="1"/>
</dbReference>
<dbReference type="STRING" id="237018.SAMN04489723_12326"/>
<reference evidence="2 3" key="1">
    <citation type="submission" date="2016-10" db="EMBL/GenBank/DDBJ databases">
        <authorList>
            <person name="de Groot N.N."/>
        </authorList>
    </citation>
    <scope>NUCLEOTIDE SEQUENCE [LARGE SCALE GENOMIC DNA]</scope>
    <source>
        <strain evidence="2 3">DSM 23399</strain>
    </source>
</reference>